<dbReference type="EC" id="5.2.1.8" evidence="6"/>
<dbReference type="GO" id="GO:0006457">
    <property type="term" value="P:protein folding"/>
    <property type="evidence" value="ECO:0007669"/>
    <property type="project" value="InterPro"/>
</dbReference>
<evidence type="ECO:0000256" key="2">
    <source>
        <dbReference type="ARBA" id="ARBA00006577"/>
    </source>
</evidence>
<dbReference type="SUPFAM" id="SSF54534">
    <property type="entry name" value="FKBP-like"/>
    <property type="match status" value="1"/>
</dbReference>
<keyword evidence="10" id="KW-1185">Reference proteome</keyword>
<dbReference type="GO" id="GO:0003755">
    <property type="term" value="F:peptidyl-prolyl cis-trans isomerase activity"/>
    <property type="evidence" value="ECO:0007669"/>
    <property type="project" value="UniProtKB-UniRule"/>
</dbReference>
<dbReference type="FunFam" id="3.10.50.40:FF:000006">
    <property type="entry name" value="Peptidyl-prolyl cis-trans isomerase"/>
    <property type="match status" value="1"/>
</dbReference>
<evidence type="ECO:0000256" key="1">
    <source>
        <dbReference type="ARBA" id="ARBA00000971"/>
    </source>
</evidence>
<dbReference type="Gene3D" id="3.10.50.40">
    <property type="match status" value="1"/>
</dbReference>
<accession>A0A841L6F7</accession>
<dbReference type="PROSITE" id="PS50059">
    <property type="entry name" value="FKBP_PPIASE"/>
    <property type="match status" value="1"/>
</dbReference>
<comment type="catalytic activity">
    <reaction evidence="1 5 6">
        <text>[protein]-peptidylproline (omega=180) = [protein]-peptidylproline (omega=0)</text>
        <dbReference type="Rhea" id="RHEA:16237"/>
        <dbReference type="Rhea" id="RHEA-COMP:10747"/>
        <dbReference type="Rhea" id="RHEA-COMP:10748"/>
        <dbReference type="ChEBI" id="CHEBI:83833"/>
        <dbReference type="ChEBI" id="CHEBI:83834"/>
        <dbReference type="EC" id="5.2.1.8"/>
    </reaction>
</comment>
<reference evidence="9 10" key="1">
    <citation type="submission" date="2020-08" db="EMBL/GenBank/DDBJ databases">
        <title>Genomic Encyclopedia of Type Strains, Phase IV (KMG-IV): sequencing the most valuable type-strain genomes for metagenomic binning, comparative biology and taxonomic classification.</title>
        <authorList>
            <person name="Goeker M."/>
        </authorList>
    </citation>
    <scope>NUCLEOTIDE SEQUENCE [LARGE SCALE GENOMIC DNA]</scope>
    <source>
        <strain evidence="9 10">DSM 102189</strain>
    </source>
</reference>
<evidence type="ECO:0000256" key="3">
    <source>
        <dbReference type="ARBA" id="ARBA00023110"/>
    </source>
</evidence>
<dbReference type="InterPro" id="IPR000774">
    <property type="entry name" value="PPIase_FKBP_N"/>
</dbReference>
<feature type="domain" description="PPIase FKBP-type" evidence="8">
    <location>
        <begin position="86"/>
        <end position="172"/>
    </location>
</feature>
<protein>
    <recommendedName>
        <fullName evidence="6">Peptidyl-prolyl cis-trans isomerase</fullName>
        <ecNumber evidence="6">5.2.1.8</ecNumber>
    </recommendedName>
</protein>
<keyword evidence="7" id="KW-0472">Membrane</keyword>
<evidence type="ECO:0000259" key="8">
    <source>
        <dbReference type="PROSITE" id="PS50059"/>
    </source>
</evidence>
<dbReference type="RefSeq" id="WP_184197135.1">
    <property type="nucleotide sequence ID" value="NZ_BMOX01000007.1"/>
</dbReference>
<evidence type="ECO:0000256" key="4">
    <source>
        <dbReference type="ARBA" id="ARBA00023235"/>
    </source>
</evidence>
<feature type="transmembrane region" description="Helical" evidence="7">
    <location>
        <begin position="20"/>
        <end position="38"/>
    </location>
</feature>
<dbReference type="Pfam" id="PF00254">
    <property type="entry name" value="FKBP_C"/>
    <property type="match status" value="1"/>
</dbReference>
<keyword evidence="4 5" id="KW-0413">Isomerase</keyword>
<dbReference type="PANTHER" id="PTHR43811">
    <property type="entry name" value="FKBP-TYPE PEPTIDYL-PROLYL CIS-TRANS ISOMERASE FKPA"/>
    <property type="match status" value="1"/>
</dbReference>
<gene>
    <name evidence="9" type="ORF">FHS79_001295</name>
</gene>
<comment type="similarity">
    <text evidence="2 6">Belongs to the FKBP-type PPIase family.</text>
</comment>
<name>A0A841L6F7_9SPHN</name>
<evidence type="ECO:0000256" key="6">
    <source>
        <dbReference type="RuleBase" id="RU003915"/>
    </source>
</evidence>
<dbReference type="AlphaFoldDB" id="A0A841L6F7"/>
<dbReference type="Proteomes" id="UP000538147">
    <property type="component" value="Unassembled WGS sequence"/>
</dbReference>
<keyword evidence="7" id="KW-0812">Transmembrane</keyword>
<dbReference type="InterPro" id="IPR046357">
    <property type="entry name" value="PPIase_dom_sf"/>
</dbReference>
<dbReference type="InterPro" id="IPR001179">
    <property type="entry name" value="PPIase_FKBP_dom"/>
</dbReference>
<keyword evidence="7" id="KW-1133">Transmembrane helix</keyword>
<sequence>MATPESNARPGAASPGAGRWIIGGVVVLFIAGLATWAGTQTQVAAVRTADMQYLDANKDKPGVITTSTGLQYQVITEGKGPKPAASDVVLVHYEGKLVDGTVFDSSYQRGQPAAFPLDQVIPGWTEGVQLMPTGSKYHFVVPPGLAYGARGAGGVIPPGAVLEFDIELLAIRPNE</sequence>
<evidence type="ECO:0000256" key="5">
    <source>
        <dbReference type="PROSITE-ProRule" id="PRU00277"/>
    </source>
</evidence>
<evidence type="ECO:0000313" key="10">
    <source>
        <dbReference type="Proteomes" id="UP000538147"/>
    </source>
</evidence>
<organism evidence="9 10">
    <name type="scientific">Polymorphobacter multimanifer</name>
    <dbReference type="NCBI Taxonomy" id="1070431"/>
    <lineage>
        <taxon>Bacteria</taxon>
        <taxon>Pseudomonadati</taxon>
        <taxon>Pseudomonadota</taxon>
        <taxon>Alphaproteobacteria</taxon>
        <taxon>Sphingomonadales</taxon>
        <taxon>Sphingosinicellaceae</taxon>
        <taxon>Polymorphobacter</taxon>
    </lineage>
</organism>
<evidence type="ECO:0000256" key="7">
    <source>
        <dbReference type="SAM" id="Phobius"/>
    </source>
</evidence>
<keyword evidence="3 5" id="KW-0697">Rotamase</keyword>
<dbReference type="EMBL" id="JACIIV010000008">
    <property type="protein sequence ID" value="MBB6227131.1"/>
    <property type="molecule type" value="Genomic_DNA"/>
</dbReference>
<dbReference type="Pfam" id="PF01346">
    <property type="entry name" value="FKBP_N"/>
    <property type="match status" value="1"/>
</dbReference>
<proteinExistence type="inferred from homology"/>
<comment type="caution">
    <text evidence="9">The sequence shown here is derived from an EMBL/GenBank/DDBJ whole genome shotgun (WGS) entry which is preliminary data.</text>
</comment>
<evidence type="ECO:0000313" key="9">
    <source>
        <dbReference type="EMBL" id="MBB6227131.1"/>
    </source>
</evidence>
<dbReference type="PANTHER" id="PTHR43811:SF19">
    <property type="entry name" value="39 KDA FK506-BINDING NUCLEAR PROTEIN"/>
    <property type="match status" value="1"/>
</dbReference>